<proteinExistence type="predicted"/>
<accession>A0ABS7J6J9</accession>
<keyword evidence="3" id="KW-1185">Reference proteome</keyword>
<dbReference type="Proteomes" id="UP000755104">
    <property type="component" value="Unassembled WGS sequence"/>
</dbReference>
<reference evidence="2 3" key="1">
    <citation type="submission" date="2021-08" db="EMBL/GenBank/DDBJ databases">
        <title>Comparative Genomics Analysis of the Genus Qipengyuania Reveals Extensive Genetic Diversity and Metabolic Versatility, Including the Description of Fifteen Novel Species.</title>
        <authorList>
            <person name="Liu Y."/>
        </authorList>
    </citation>
    <scope>NUCLEOTIDE SEQUENCE [LARGE SCALE GENOMIC DNA]</scope>
    <source>
        <strain evidence="2 3">6D47A</strain>
    </source>
</reference>
<evidence type="ECO:0000256" key="1">
    <source>
        <dbReference type="SAM" id="MobiDB-lite"/>
    </source>
</evidence>
<feature type="region of interest" description="Disordered" evidence="1">
    <location>
        <begin position="49"/>
        <end position="68"/>
    </location>
</feature>
<protein>
    <submittedName>
        <fullName evidence="2">Uncharacterized protein</fullName>
    </submittedName>
</protein>
<dbReference type="EMBL" id="JAIGNO010000006">
    <property type="protein sequence ID" value="MBX7482949.1"/>
    <property type="molecule type" value="Genomic_DNA"/>
</dbReference>
<dbReference type="RefSeq" id="WP_221558212.1">
    <property type="nucleotide sequence ID" value="NZ_JAIGNO010000006.1"/>
</dbReference>
<name>A0ABS7J6J9_9SPHN</name>
<evidence type="ECO:0000313" key="2">
    <source>
        <dbReference type="EMBL" id="MBX7482949.1"/>
    </source>
</evidence>
<sequence length="68" mass="7790">MSQGYKFYAARAVEAKAEAAEATLENVRLRALRSEAIWLQLADHARKVEADREKARREKEAKPHGWPL</sequence>
<gene>
    <name evidence="2" type="ORF">K3174_10425</name>
</gene>
<comment type="caution">
    <text evidence="2">The sequence shown here is derived from an EMBL/GenBank/DDBJ whole genome shotgun (WGS) entry which is preliminary data.</text>
</comment>
<evidence type="ECO:0000313" key="3">
    <source>
        <dbReference type="Proteomes" id="UP000755104"/>
    </source>
</evidence>
<organism evidence="2 3">
    <name type="scientific">Qipengyuania qiaonensis</name>
    <dbReference type="NCBI Taxonomy" id="2867240"/>
    <lineage>
        <taxon>Bacteria</taxon>
        <taxon>Pseudomonadati</taxon>
        <taxon>Pseudomonadota</taxon>
        <taxon>Alphaproteobacteria</taxon>
        <taxon>Sphingomonadales</taxon>
        <taxon>Erythrobacteraceae</taxon>
        <taxon>Qipengyuania</taxon>
    </lineage>
</organism>